<feature type="chain" id="PRO_5047228524" description="Peptidase M61 catalytic domain-containing protein" evidence="2">
    <location>
        <begin position="22"/>
        <end position="560"/>
    </location>
</feature>
<feature type="region of interest" description="Disordered" evidence="1">
    <location>
        <begin position="530"/>
        <end position="560"/>
    </location>
</feature>
<evidence type="ECO:0008006" key="5">
    <source>
        <dbReference type="Google" id="ProtNLM"/>
    </source>
</evidence>
<dbReference type="Proteomes" id="UP001620460">
    <property type="component" value="Unassembled WGS sequence"/>
</dbReference>
<gene>
    <name evidence="3" type="ORF">ISP17_00695</name>
</gene>
<reference evidence="3 4" key="1">
    <citation type="submission" date="2020-10" db="EMBL/GenBank/DDBJ databases">
        <title>Phylogeny of dyella-like bacteria.</title>
        <authorList>
            <person name="Fu J."/>
        </authorList>
    </citation>
    <scope>NUCLEOTIDE SEQUENCE [LARGE SCALE GENOMIC DNA]</scope>
    <source>
        <strain evidence="3 4">Gsoil3046</strain>
    </source>
</reference>
<dbReference type="RefSeq" id="WP_404629590.1">
    <property type="nucleotide sequence ID" value="NZ_JADIKM010000001.1"/>
</dbReference>
<keyword evidence="4" id="KW-1185">Reference proteome</keyword>
<evidence type="ECO:0000313" key="3">
    <source>
        <dbReference type="EMBL" id="MFK2902463.1"/>
    </source>
</evidence>
<name>A0ABW8JMW9_9GAMM</name>
<accession>A0ABW8JMW9</accession>
<dbReference type="EMBL" id="JADIKM010000001">
    <property type="protein sequence ID" value="MFK2902463.1"/>
    <property type="molecule type" value="Genomic_DNA"/>
</dbReference>
<protein>
    <recommendedName>
        <fullName evidence="5">Peptidase M61 catalytic domain-containing protein</fullName>
    </recommendedName>
</protein>
<evidence type="ECO:0000313" key="4">
    <source>
        <dbReference type="Proteomes" id="UP001620460"/>
    </source>
</evidence>
<organism evidence="3 4">
    <name type="scientific">Dyella ginsengisoli</name>
    <dbReference type="NCBI Taxonomy" id="363848"/>
    <lineage>
        <taxon>Bacteria</taxon>
        <taxon>Pseudomonadati</taxon>
        <taxon>Pseudomonadota</taxon>
        <taxon>Gammaproteobacteria</taxon>
        <taxon>Lysobacterales</taxon>
        <taxon>Rhodanobacteraceae</taxon>
        <taxon>Dyella</taxon>
    </lineage>
</organism>
<proteinExistence type="predicted"/>
<feature type="signal peptide" evidence="2">
    <location>
        <begin position="1"/>
        <end position="21"/>
    </location>
</feature>
<sequence>MKRLLIALAATVALASVRARAGCVPVDVRYDAGTHAVDAFVTLPAGVDTLSMTDLAPYRRTRLWTSPDGSARIGETTLSPARPGQRTLHLRMDVSADAPIEDGAYPPYLRFTDGTVAVYTPLFLAADTATSLCPRWQPSRGDQVIGYGRAQRAPLASDMAQPEGYVAFGHPDVLRHGALMLVSDRGTPTWIRRRIAAQVPALVDLYTRTMGPASVPMLFVFNRPTPRGARDYKGDHLPAAIALGLYGDAWKQVDRATADQLTGFLAHELFHSWDSDATLGSPEGEALLAKEGGAELARIFATAQVLGQSRQEMWNAVARSYNACLLALPHDAGIAATLAAHPQPGQMPYDCGAALMSALALAADPADPARGYFGLWRRLRQAHLRDRQPGYQWQDLMPASLAPSVRAGLMDAVTSPGAFAPRLVEAWTALGVRVQHETVLDADTRRAYLGKVMFHLMASDCGGMVSFGNNPDGIRLDQPLPRCKALRPGAKVVSIGGRSLAQGDPLAIVAQVAATCRSRGDVVIGYAAEDGKPAPSPSQVRCSSPLPSLPAPVHLAAPDA</sequence>
<feature type="compositionally biased region" description="Polar residues" evidence="1">
    <location>
        <begin position="537"/>
        <end position="546"/>
    </location>
</feature>
<evidence type="ECO:0000256" key="1">
    <source>
        <dbReference type="SAM" id="MobiDB-lite"/>
    </source>
</evidence>
<keyword evidence="2" id="KW-0732">Signal</keyword>
<evidence type="ECO:0000256" key="2">
    <source>
        <dbReference type="SAM" id="SignalP"/>
    </source>
</evidence>
<comment type="caution">
    <text evidence="3">The sequence shown here is derived from an EMBL/GenBank/DDBJ whole genome shotgun (WGS) entry which is preliminary data.</text>
</comment>